<dbReference type="PANTHER" id="PTHR11108">
    <property type="entry name" value="FERROCHELATASE"/>
    <property type="match status" value="1"/>
</dbReference>
<evidence type="ECO:0000313" key="2">
    <source>
        <dbReference type="EMBL" id="MFD0871389.1"/>
    </source>
</evidence>
<evidence type="ECO:0000256" key="1">
    <source>
        <dbReference type="RuleBase" id="RU004185"/>
    </source>
</evidence>
<protein>
    <submittedName>
        <fullName evidence="2">Ferrochelatase</fullName>
    </submittedName>
</protein>
<comment type="caution">
    <text evidence="2">The sequence shown here is derived from an EMBL/GenBank/DDBJ whole genome shotgun (WGS) entry which is preliminary data.</text>
</comment>
<dbReference type="Pfam" id="PF00762">
    <property type="entry name" value="Ferrochelatase"/>
    <property type="match status" value="1"/>
</dbReference>
<proteinExistence type="inferred from homology"/>
<name>A0ABW3DFR8_9BACL</name>
<dbReference type="SUPFAM" id="SSF53800">
    <property type="entry name" value="Chelatase"/>
    <property type="match status" value="1"/>
</dbReference>
<organism evidence="2 3">
    <name type="scientific">Paenibacillus residui</name>
    <dbReference type="NCBI Taxonomy" id="629724"/>
    <lineage>
        <taxon>Bacteria</taxon>
        <taxon>Bacillati</taxon>
        <taxon>Bacillota</taxon>
        <taxon>Bacilli</taxon>
        <taxon>Bacillales</taxon>
        <taxon>Paenibacillaceae</taxon>
        <taxon>Paenibacillus</taxon>
    </lineage>
</organism>
<comment type="similarity">
    <text evidence="1">Belongs to the ferrochelatase family.</text>
</comment>
<dbReference type="NCBIfam" id="TIGR00109">
    <property type="entry name" value="hemH"/>
    <property type="match status" value="1"/>
</dbReference>
<accession>A0ABW3DFR8</accession>
<sequence length="320" mass="34672">MGARVRGRTGGGMIGIVLTAYGMVSSLDDLEAFYTHIFHGRKPGPDKLAQAEAQYRALGVCDPLASVTRRQAAALERRLSLQLNSPVKAYYMCKHTPPSAEETVTRMAEDGVTKVVCLPLSPLFSKTGTGWYERKLREAIASSGHRMELLTAAHWHLNPDFVRIVADRVRAAAEWLPAAVRGNTAVIFTSHSQPGLPEAHPDYCREFRELAEAVADVSGSSSWRIAYRSGGPAPQVWLKPDVLDVIAEVGEGGAEAVVVCDLLSLTANVEVLQDIGIQGQAAAQALGLEFVRTEFLNDSDDFMKVVSDIVAERIKAAGWS</sequence>
<dbReference type="Gene3D" id="3.40.50.1400">
    <property type="match status" value="2"/>
</dbReference>
<dbReference type="EMBL" id="JBHTIU010000081">
    <property type="protein sequence ID" value="MFD0871389.1"/>
    <property type="molecule type" value="Genomic_DNA"/>
</dbReference>
<dbReference type="PANTHER" id="PTHR11108:SF1">
    <property type="entry name" value="FERROCHELATASE, MITOCHONDRIAL"/>
    <property type="match status" value="1"/>
</dbReference>
<reference evidence="3" key="1">
    <citation type="journal article" date="2019" name="Int. J. Syst. Evol. Microbiol.">
        <title>The Global Catalogue of Microorganisms (GCM) 10K type strain sequencing project: providing services to taxonomists for standard genome sequencing and annotation.</title>
        <authorList>
            <consortium name="The Broad Institute Genomics Platform"/>
            <consortium name="The Broad Institute Genome Sequencing Center for Infectious Disease"/>
            <person name="Wu L."/>
            <person name="Ma J."/>
        </authorList>
    </citation>
    <scope>NUCLEOTIDE SEQUENCE [LARGE SCALE GENOMIC DNA]</scope>
    <source>
        <strain evidence="3">CCUG 57263</strain>
    </source>
</reference>
<evidence type="ECO:0000313" key="3">
    <source>
        <dbReference type="Proteomes" id="UP001597120"/>
    </source>
</evidence>
<keyword evidence="3" id="KW-1185">Reference proteome</keyword>
<dbReference type="Proteomes" id="UP001597120">
    <property type="component" value="Unassembled WGS sequence"/>
</dbReference>
<dbReference type="InterPro" id="IPR001015">
    <property type="entry name" value="Ferrochelatase"/>
</dbReference>
<gene>
    <name evidence="2" type="primary">hemH</name>
    <name evidence="2" type="ORF">ACFQ03_19815</name>
</gene>